<gene>
    <name evidence="2" type="ORF">HH216_25290</name>
</gene>
<name>A0A7L5DYH0_9BACT</name>
<reference evidence="2 3" key="1">
    <citation type="submission" date="2020-04" db="EMBL/GenBank/DDBJ databases">
        <title>Genome sequencing of novel species.</title>
        <authorList>
            <person name="Heo J."/>
            <person name="Kim S.-J."/>
            <person name="Kim J.-S."/>
            <person name="Hong S.-B."/>
            <person name="Kwon S.-W."/>
        </authorList>
    </citation>
    <scope>NUCLEOTIDE SEQUENCE [LARGE SCALE GENOMIC DNA]</scope>
    <source>
        <strain evidence="2 3">CJU-R4</strain>
        <plasmid evidence="2 3">unnamed1</plasmid>
    </source>
</reference>
<dbReference type="InterPro" id="IPR018723">
    <property type="entry name" value="DUF2254_membrane"/>
</dbReference>
<keyword evidence="1" id="KW-0812">Transmembrane</keyword>
<evidence type="ECO:0000256" key="1">
    <source>
        <dbReference type="SAM" id="Phobius"/>
    </source>
</evidence>
<organism evidence="2 3">
    <name type="scientific">Spirosoma rhododendri</name>
    <dbReference type="NCBI Taxonomy" id="2728024"/>
    <lineage>
        <taxon>Bacteria</taxon>
        <taxon>Pseudomonadati</taxon>
        <taxon>Bacteroidota</taxon>
        <taxon>Cytophagia</taxon>
        <taxon>Cytophagales</taxon>
        <taxon>Cytophagaceae</taxon>
        <taxon>Spirosoma</taxon>
    </lineage>
</organism>
<dbReference type="KEGG" id="srho:HH216_25290"/>
<keyword evidence="2" id="KW-0614">Plasmid</keyword>
<feature type="transmembrane region" description="Helical" evidence="1">
    <location>
        <begin position="115"/>
        <end position="136"/>
    </location>
</feature>
<dbReference type="AlphaFoldDB" id="A0A7L5DYH0"/>
<evidence type="ECO:0000313" key="2">
    <source>
        <dbReference type="EMBL" id="QJD81658.1"/>
    </source>
</evidence>
<keyword evidence="1" id="KW-0472">Membrane</keyword>
<accession>A0A7L5DYH0</accession>
<evidence type="ECO:0000313" key="3">
    <source>
        <dbReference type="Proteomes" id="UP000501128"/>
    </source>
</evidence>
<dbReference type="Pfam" id="PF10011">
    <property type="entry name" value="DUF2254"/>
    <property type="match status" value="1"/>
</dbReference>
<dbReference type="RefSeq" id="WP_169553675.1">
    <property type="nucleotide sequence ID" value="NZ_CP051678.1"/>
</dbReference>
<geneLocation type="plasmid" evidence="2 3">
    <name>unnamed1</name>
</geneLocation>
<dbReference type="EMBL" id="CP051678">
    <property type="protein sequence ID" value="QJD81658.1"/>
    <property type="molecule type" value="Genomic_DNA"/>
</dbReference>
<dbReference type="Proteomes" id="UP000501128">
    <property type="component" value="Plasmid unnamed1"/>
</dbReference>
<keyword evidence="3" id="KW-1185">Reference proteome</keyword>
<protein>
    <submittedName>
        <fullName evidence="2">DUF2254 domain-containing protein</fullName>
    </submittedName>
</protein>
<feature type="transmembrane region" description="Helical" evidence="1">
    <location>
        <begin position="71"/>
        <end position="94"/>
    </location>
</feature>
<proteinExistence type="predicted"/>
<feature type="transmembrane region" description="Helical" evidence="1">
    <location>
        <begin position="21"/>
        <end position="40"/>
    </location>
</feature>
<feature type="transmembrane region" description="Helical" evidence="1">
    <location>
        <begin position="148"/>
        <end position="168"/>
    </location>
</feature>
<keyword evidence="1" id="KW-1133">Transmembrane helix</keyword>
<sequence length="461" mass="51651">MNKKHSEDNRATIIQRAFSEFLLLPSVIIVCFVFLSYFTYSIDQAKISWLQPIRRLLKEHIFSSAEATSSLLGAIVSGTISVTTLTTTLLLVIVQQSASSMTTRVFDQFLRRKTNQFYLGFFVGLALYSMITLATVNPRFNPVLGGTVAFSLTGLALYLLVLLMYTTIDQMRPSEIINAIHNRILSARCSQLEMVAYTTTREPANNQQRTTVVSMKGGYLTYINAKELAKFIAQQCSGSQVYFNKPIGTYIAYNEPIAELAVAAESHTTRLTAAIREHTSISVKRDLDQDAAYGIVQLETIAWTSTSTAKSNPLPGTLCVHTLHNLLSCWSEEKPVTKDARFHSIYYYDNTVDELMRSFENLAVVSSESMQHQIFEAILDTFSKMLPRVPAQWQQQMERVLLTMLSVMGDHVLTTAMNNSLNTLIDQLRQLGKVETAEAVTTATEELRQSVGKLNSRSTRV</sequence>